<feature type="domain" description="HAMP" evidence="12">
    <location>
        <begin position="213"/>
        <end position="265"/>
    </location>
</feature>
<dbReference type="CDD" id="cd19411">
    <property type="entry name" value="MCP2201-like_sensor"/>
    <property type="match status" value="1"/>
</dbReference>
<protein>
    <submittedName>
        <fullName evidence="13">Methyl-accepting chemotaxis protein</fullName>
    </submittedName>
</protein>
<dbReference type="Pfam" id="PF12729">
    <property type="entry name" value="4HB_MCP_1"/>
    <property type="match status" value="1"/>
</dbReference>
<evidence type="ECO:0000256" key="8">
    <source>
        <dbReference type="ARBA" id="ARBA00023224"/>
    </source>
</evidence>
<dbReference type="RefSeq" id="WP_054068974.1">
    <property type="nucleotide sequence ID" value="NZ_LGLG01000026.1"/>
</dbReference>
<evidence type="ECO:0000256" key="10">
    <source>
        <dbReference type="PROSITE-ProRule" id="PRU00284"/>
    </source>
</evidence>
<dbReference type="InterPro" id="IPR047347">
    <property type="entry name" value="YvaQ-like_sensor"/>
</dbReference>
<keyword evidence="2" id="KW-1003">Cell membrane</keyword>
<accession>A0A0N0X364</accession>
<keyword evidence="7" id="KW-0472">Membrane</keyword>
<dbReference type="PROSITE" id="PS50111">
    <property type="entry name" value="CHEMOTAXIS_TRANSDUC_2"/>
    <property type="match status" value="1"/>
</dbReference>
<comment type="similarity">
    <text evidence="9">Belongs to the methyl-accepting chemotaxis (MCP) protein family.</text>
</comment>
<evidence type="ECO:0000256" key="3">
    <source>
        <dbReference type="ARBA" id="ARBA00022481"/>
    </source>
</evidence>
<evidence type="ECO:0000256" key="9">
    <source>
        <dbReference type="ARBA" id="ARBA00029447"/>
    </source>
</evidence>
<dbReference type="FunFam" id="1.10.287.950:FF:000001">
    <property type="entry name" value="Methyl-accepting chemotaxis sensory transducer"/>
    <property type="match status" value="1"/>
</dbReference>
<evidence type="ECO:0000256" key="1">
    <source>
        <dbReference type="ARBA" id="ARBA00004651"/>
    </source>
</evidence>
<dbReference type="Proteomes" id="UP000271631">
    <property type="component" value="Unassembled WGS sequence"/>
</dbReference>
<dbReference type="CDD" id="cd11386">
    <property type="entry name" value="MCP_signal"/>
    <property type="match status" value="1"/>
</dbReference>
<keyword evidence="8 10" id="KW-0807">Transducer</keyword>
<comment type="caution">
    <text evidence="13">The sequence shown here is derived from an EMBL/GenBank/DDBJ whole genome shotgun (WGS) entry which is preliminary data.</text>
</comment>
<dbReference type="GO" id="GO:0006935">
    <property type="term" value="P:chemotaxis"/>
    <property type="evidence" value="ECO:0007669"/>
    <property type="project" value="UniProtKB-KW"/>
</dbReference>
<dbReference type="SMART" id="SM00283">
    <property type="entry name" value="MA"/>
    <property type="match status" value="1"/>
</dbReference>
<dbReference type="PANTHER" id="PTHR32089">
    <property type="entry name" value="METHYL-ACCEPTING CHEMOTAXIS PROTEIN MCPB"/>
    <property type="match status" value="1"/>
</dbReference>
<dbReference type="EMBL" id="RBUQ01000103">
    <property type="protein sequence ID" value="RMV39426.1"/>
    <property type="molecule type" value="Genomic_DNA"/>
</dbReference>
<comment type="subcellular location">
    <subcellularLocation>
        <location evidence="1">Cell membrane</location>
        <topology evidence="1">Multi-pass membrane protein</topology>
    </subcellularLocation>
</comment>
<evidence type="ECO:0000313" key="13">
    <source>
        <dbReference type="EMBL" id="RMV39426.1"/>
    </source>
</evidence>
<dbReference type="SUPFAM" id="SSF58104">
    <property type="entry name" value="Methyl-accepting chemotaxis protein (MCP) signaling domain"/>
    <property type="match status" value="1"/>
</dbReference>
<evidence type="ECO:0000256" key="7">
    <source>
        <dbReference type="ARBA" id="ARBA00023136"/>
    </source>
</evidence>
<evidence type="ECO:0000256" key="6">
    <source>
        <dbReference type="ARBA" id="ARBA00022989"/>
    </source>
</evidence>
<dbReference type="InterPro" id="IPR024478">
    <property type="entry name" value="HlyB_4HB_MCP"/>
</dbReference>
<proteinExistence type="inferred from homology"/>
<dbReference type="Pfam" id="PF00672">
    <property type="entry name" value="HAMP"/>
    <property type="match status" value="1"/>
</dbReference>
<dbReference type="SMART" id="SM00304">
    <property type="entry name" value="HAMP"/>
    <property type="match status" value="1"/>
</dbReference>
<feature type="domain" description="Methyl-accepting transducer" evidence="11">
    <location>
        <begin position="270"/>
        <end position="506"/>
    </location>
</feature>
<gene>
    <name evidence="13" type="ORF">ALP13_03013</name>
</gene>
<evidence type="ECO:0000256" key="5">
    <source>
        <dbReference type="ARBA" id="ARBA00022692"/>
    </source>
</evidence>
<evidence type="ECO:0000259" key="11">
    <source>
        <dbReference type="PROSITE" id="PS50111"/>
    </source>
</evidence>
<evidence type="ECO:0000313" key="14">
    <source>
        <dbReference type="Proteomes" id="UP000271631"/>
    </source>
</evidence>
<name>A0A0N0X364_PSEYM</name>
<dbReference type="GO" id="GO:0005886">
    <property type="term" value="C:plasma membrane"/>
    <property type="evidence" value="ECO:0007669"/>
    <property type="project" value="UniProtKB-SubCell"/>
</dbReference>
<dbReference type="InterPro" id="IPR004089">
    <property type="entry name" value="MCPsignal_dom"/>
</dbReference>
<keyword evidence="4" id="KW-0145">Chemotaxis</keyword>
<evidence type="ECO:0000256" key="2">
    <source>
        <dbReference type="ARBA" id="ARBA00022475"/>
    </source>
</evidence>
<dbReference type="Pfam" id="PF00015">
    <property type="entry name" value="MCPsignal"/>
    <property type="match status" value="1"/>
</dbReference>
<dbReference type="AlphaFoldDB" id="A0A0N0X364"/>
<keyword evidence="3" id="KW-0488">Methylation</keyword>
<dbReference type="GO" id="GO:0007165">
    <property type="term" value="P:signal transduction"/>
    <property type="evidence" value="ECO:0007669"/>
    <property type="project" value="UniProtKB-KW"/>
</dbReference>
<evidence type="ECO:0000259" key="12">
    <source>
        <dbReference type="PROSITE" id="PS50885"/>
    </source>
</evidence>
<keyword evidence="6" id="KW-1133">Transmembrane helix</keyword>
<sequence length="542" mass="57788">MMLRKLNLAPRSAICFGLFCLMILALGLIALRQASSLNASEKFVETNVVPSISLVGLMDREFVSIRGSNSRLRNPIEPTDRKVAALEDVKRSKQAVQDLISKLQPFIVTPKGKQLFGELSQAYSEYQILQDQYLALIAASNIDEAVKLSSGAMKQSADTVEHLMKSLIELNNAKAKKAGDEATDIYEDTKLIVGGFIAASTLAAIVLALMYTRSITHPISQSLTIAERIAKNDLTEVIEPQGHDEVARLMMALKAMQGGLRTTLSSISDSSNQLASTAEEMHAVTEDANKGMLRQNNEVEMAATAVTEMSAAVEEVARNASAASEAATRSNSAAVSGRARVDQTVEAISLMVGSVEDATQEVQGLAVMATDISKVLDVIRAIAEQTNLLALNAAIEAARAGEAGRGFAVVADEVRALAHRTQQSTSEIEQMISSIQKGTGAAVSAMSHTNAQAQKTLDTAQGAGSALVEITESIDNITERNVLIATASEEQAQVAREVDRSLVSIRDLSNQAADGSSQTAIATSELTKLAVELNRLVGQFRM</sequence>
<evidence type="ECO:0000256" key="4">
    <source>
        <dbReference type="ARBA" id="ARBA00022500"/>
    </source>
</evidence>
<organism evidence="13 14">
    <name type="scientific">Pseudomonas syringae pv. maculicola</name>
    <dbReference type="NCBI Taxonomy" id="59511"/>
    <lineage>
        <taxon>Bacteria</taxon>
        <taxon>Pseudomonadati</taxon>
        <taxon>Pseudomonadota</taxon>
        <taxon>Gammaproteobacteria</taxon>
        <taxon>Pseudomonadales</taxon>
        <taxon>Pseudomonadaceae</taxon>
        <taxon>Pseudomonas</taxon>
    </lineage>
</organism>
<keyword evidence="5" id="KW-0812">Transmembrane</keyword>
<reference evidence="13 14" key="1">
    <citation type="submission" date="2018-08" db="EMBL/GenBank/DDBJ databases">
        <title>Recombination of ecologically and evolutionarily significant loci maintains genetic cohesion in the Pseudomonas syringae species complex.</title>
        <authorList>
            <person name="Dillon M."/>
            <person name="Thakur S."/>
            <person name="Almeida R.N.D."/>
            <person name="Weir B.S."/>
            <person name="Guttman D.S."/>
        </authorList>
    </citation>
    <scope>NUCLEOTIDE SEQUENCE [LARGE SCALE GENOMIC DNA]</scope>
    <source>
        <strain evidence="13 14">ICMP 11281</strain>
    </source>
</reference>
<dbReference type="PROSITE" id="PS50885">
    <property type="entry name" value="HAMP"/>
    <property type="match status" value="1"/>
</dbReference>
<dbReference type="Gene3D" id="1.10.287.950">
    <property type="entry name" value="Methyl-accepting chemotaxis protein"/>
    <property type="match status" value="1"/>
</dbReference>
<dbReference type="CDD" id="cd06225">
    <property type="entry name" value="HAMP"/>
    <property type="match status" value="1"/>
</dbReference>
<dbReference type="InterPro" id="IPR003660">
    <property type="entry name" value="HAMP_dom"/>
</dbReference>
<dbReference type="PANTHER" id="PTHR32089:SF120">
    <property type="entry name" value="METHYL-ACCEPTING CHEMOTAXIS PROTEIN TLPQ"/>
    <property type="match status" value="1"/>
</dbReference>